<dbReference type="AlphaFoldDB" id="A0A5B2ZCI7"/>
<dbReference type="PANTHER" id="PTHR42736">
    <property type="entry name" value="PROTEIN-GLUTAMINE GAMMA-GLUTAMYLTRANSFERASE"/>
    <property type="match status" value="1"/>
</dbReference>
<comment type="caution">
    <text evidence="3">The sequence shown here is derived from an EMBL/GenBank/DDBJ whole genome shotgun (WGS) entry which is preliminary data.</text>
</comment>
<reference evidence="3 4" key="2">
    <citation type="submission" date="2019-09" db="EMBL/GenBank/DDBJ databases">
        <authorList>
            <person name="Mazur A."/>
        </authorList>
    </citation>
    <scope>NUCLEOTIDE SEQUENCE [LARGE SCALE GENOMIC DNA]</scope>
    <source>
        <strain evidence="3 4">3729k</strain>
    </source>
</reference>
<dbReference type="InterPro" id="IPR025403">
    <property type="entry name" value="TgpA-like_C"/>
</dbReference>
<reference evidence="3 4" key="1">
    <citation type="submission" date="2019-09" db="EMBL/GenBank/DDBJ databases">
        <title>Arenimonas chukotkensis sp. nov., a bacterium isolated from Chukotka hot spring, Arctic region, Russia.</title>
        <authorList>
            <person name="Zayulina K.S."/>
            <person name="Prokofeva M.I."/>
            <person name="Elcheninov A.G."/>
            <person name="Novikov A."/>
            <person name="Kochetkova T.V."/>
            <person name="Kublanov I.V."/>
        </authorList>
    </citation>
    <scope>NUCLEOTIDE SEQUENCE [LARGE SCALE GENOMIC DNA]</scope>
    <source>
        <strain evidence="3 4">3729k</strain>
    </source>
</reference>
<feature type="transmembrane region" description="Helical" evidence="1">
    <location>
        <begin position="122"/>
        <end position="141"/>
    </location>
</feature>
<evidence type="ECO:0000313" key="4">
    <source>
        <dbReference type="Proteomes" id="UP000322165"/>
    </source>
</evidence>
<proteinExistence type="predicted"/>
<dbReference type="Pfam" id="PF01841">
    <property type="entry name" value="Transglut_core"/>
    <property type="match status" value="1"/>
</dbReference>
<dbReference type="PANTHER" id="PTHR42736:SF1">
    <property type="entry name" value="PROTEIN-GLUTAMINE GAMMA-GLUTAMYLTRANSFERASE"/>
    <property type="match status" value="1"/>
</dbReference>
<dbReference type="InterPro" id="IPR038765">
    <property type="entry name" value="Papain-like_cys_pep_sf"/>
</dbReference>
<dbReference type="SMART" id="SM00460">
    <property type="entry name" value="TGc"/>
    <property type="match status" value="1"/>
</dbReference>
<dbReference type="EMBL" id="VUOD01000002">
    <property type="protein sequence ID" value="KAA2285635.1"/>
    <property type="molecule type" value="Genomic_DNA"/>
</dbReference>
<dbReference type="InterPro" id="IPR052901">
    <property type="entry name" value="Bact_TGase-like"/>
</dbReference>
<feature type="transmembrane region" description="Helical" evidence="1">
    <location>
        <begin position="532"/>
        <end position="555"/>
    </location>
</feature>
<dbReference type="Pfam" id="PF13559">
    <property type="entry name" value="DUF4129"/>
    <property type="match status" value="1"/>
</dbReference>
<dbReference type="InterPro" id="IPR021878">
    <property type="entry name" value="TgpA_N"/>
</dbReference>
<feature type="domain" description="Transglutaminase-like" evidence="2">
    <location>
        <begin position="395"/>
        <end position="466"/>
    </location>
</feature>
<dbReference type="SUPFAM" id="SSF54001">
    <property type="entry name" value="Cysteine proteinases"/>
    <property type="match status" value="1"/>
</dbReference>
<dbReference type="RefSeq" id="WP_149859737.1">
    <property type="nucleotide sequence ID" value="NZ_VUOD01000002.1"/>
</dbReference>
<dbReference type="Pfam" id="PF11992">
    <property type="entry name" value="TgpA_N"/>
    <property type="match status" value="1"/>
</dbReference>
<feature type="transmembrane region" description="Helical" evidence="1">
    <location>
        <begin position="162"/>
        <end position="179"/>
    </location>
</feature>
<dbReference type="Proteomes" id="UP000322165">
    <property type="component" value="Unassembled WGS sequence"/>
</dbReference>
<dbReference type="Gene3D" id="3.10.620.30">
    <property type="match status" value="1"/>
</dbReference>
<evidence type="ECO:0000313" key="3">
    <source>
        <dbReference type="EMBL" id="KAA2285635.1"/>
    </source>
</evidence>
<feature type="transmembrane region" description="Helical" evidence="1">
    <location>
        <begin position="100"/>
        <end position="116"/>
    </location>
</feature>
<keyword evidence="1" id="KW-0812">Transmembrane</keyword>
<keyword evidence="1" id="KW-0472">Membrane</keyword>
<evidence type="ECO:0000259" key="2">
    <source>
        <dbReference type="SMART" id="SM00460"/>
    </source>
</evidence>
<sequence length="646" mass="70745">MPETLPIGLRRWAVLAALACLLPLLPLVPPGLAMVSLALAALGLAVHRPWPGWLRGLLLTCLVGYVLASHEFRLGRDTGCALLACLLAIKPLETRSVRDAHSLLGFSLFAPFAAFLQDQGPLSLGLALPAVAVVLAVLALLAEGGDGRSPGSGRARLRQVGFTLLMALPLAAAGFWLFPRLASPLWGMPENALGRSGLGESMTPDRWIDLFADDAPVLRARFDGQEPARPELYWRAQVLSRFDGRSWDRGLAPEPQPPRVRSPLPPLRYRVTLEPTDRRYLVTLDIPLASPADGQLRRDGTVLASAPVSRLVSYDALSAPGGTITDAPTGVARRQLLSLPPDLNPRTLALARQWRRELGEDDTALVARALDWIASDFSYSLHVPPSGRHAVDEFLFDSRVGFCQHFSSSFAVLMRAAGIPSRVVIGYAGGYRNPIGGYWIVRSMDAHAWTEIWLEGRGWVRVDPTAAVRPERVLDTVQDLARREALLPPDALLPLRNVADWVRRGWNDFFLGFNAERQAGLLRPLGLDRADALQLAAAFAAGAALALGLTLWLMLRGRRQPHDPLRAAWRRFDRRLARAGLARHPWEPPLSFGERAAAAFPAHAEILRSLSGRYARHRYAPGGLPAQEQTRLADELDAFRPSGRGR</sequence>
<keyword evidence="1" id="KW-1133">Transmembrane helix</keyword>
<evidence type="ECO:0000256" key="1">
    <source>
        <dbReference type="SAM" id="Phobius"/>
    </source>
</evidence>
<keyword evidence="4" id="KW-1185">Reference proteome</keyword>
<feature type="transmembrane region" description="Helical" evidence="1">
    <location>
        <begin position="50"/>
        <end position="68"/>
    </location>
</feature>
<gene>
    <name evidence="3" type="ORF">F0415_03070</name>
</gene>
<protein>
    <submittedName>
        <fullName evidence="3">DUF3488 domain-containing protein</fullName>
    </submittedName>
</protein>
<accession>A0A5B2ZCI7</accession>
<name>A0A5B2ZCI7_9GAMM</name>
<dbReference type="InterPro" id="IPR002931">
    <property type="entry name" value="Transglutaminase-like"/>
</dbReference>
<organism evidence="3 4">
    <name type="scientific">Arenimonas fontis</name>
    <dbReference type="NCBI Taxonomy" id="2608255"/>
    <lineage>
        <taxon>Bacteria</taxon>
        <taxon>Pseudomonadati</taxon>
        <taxon>Pseudomonadota</taxon>
        <taxon>Gammaproteobacteria</taxon>
        <taxon>Lysobacterales</taxon>
        <taxon>Lysobacteraceae</taxon>
        <taxon>Arenimonas</taxon>
    </lineage>
</organism>